<organism evidence="1 2">
    <name type="scientific">Miniphocaeibacter halophilus</name>
    <dbReference type="NCBI Taxonomy" id="2931922"/>
    <lineage>
        <taxon>Bacteria</taxon>
        <taxon>Bacillati</taxon>
        <taxon>Bacillota</taxon>
        <taxon>Tissierellia</taxon>
        <taxon>Tissierellales</taxon>
        <taxon>Peptoniphilaceae</taxon>
        <taxon>Miniphocaeibacter</taxon>
    </lineage>
</organism>
<evidence type="ECO:0000313" key="1">
    <source>
        <dbReference type="EMBL" id="QQK07138.1"/>
    </source>
</evidence>
<reference evidence="1 2" key="1">
    <citation type="journal article" date="2022" name="Int. J. Syst. Evol. Microbiol.">
        <title>Miniphocaeibacter halophilus sp. nov., an ammonium-tolerant acetate-producing bacterium isolated from a biogas system.</title>
        <authorList>
            <person name="Schnurer A."/>
            <person name="Singh A."/>
            <person name="Bi S."/>
            <person name="Qiao W."/>
            <person name="Westerholm M."/>
        </authorList>
    </citation>
    <scope>NUCLEOTIDE SEQUENCE [LARGE SCALE GENOMIC DNA]</scope>
    <source>
        <strain evidence="1 2">AMB_01</strain>
    </source>
</reference>
<proteinExistence type="predicted"/>
<accession>A0AC61MPP2</accession>
<evidence type="ECO:0000313" key="2">
    <source>
        <dbReference type="Proteomes" id="UP000595814"/>
    </source>
</evidence>
<name>A0AC61MPP2_9FIRM</name>
<dbReference type="Proteomes" id="UP000595814">
    <property type="component" value="Chromosome"/>
</dbReference>
<dbReference type="EMBL" id="CP066744">
    <property type="protein sequence ID" value="QQK07138.1"/>
    <property type="molecule type" value="Genomic_DNA"/>
</dbReference>
<protein>
    <submittedName>
        <fullName evidence="1">Uncharacterized protein</fullName>
    </submittedName>
</protein>
<gene>
    <name evidence="1" type="ORF">JFY71_07335</name>
</gene>
<sequence length="86" mass="10342">MYNLKNDLINKLKERVDYEITDISFIDDSENTENFINTAIQQEVASLGLDYEDEYEFLDEHEDDIKEQIRNYMYEKSQKYTDDGLL</sequence>
<keyword evidence="2" id="KW-1185">Reference proteome</keyword>